<dbReference type="AlphaFoldDB" id="A0A4Q1HFS7"/>
<gene>
    <name evidence="2" type="ORF">C7R54_23385</name>
</gene>
<dbReference type="RefSeq" id="WP_129153096.1">
    <property type="nucleotide sequence ID" value="NZ_JBHSDO010000005.1"/>
</dbReference>
<keyword evidence="3" id="KW-1185">Reference proteome</keyword>
<proteinExistence type="inferred from homology"/>
<dbReference type="EMBL" id="PYAL01000007">
    <property type="protein sequence ID" value="RXN85428.1"/>
    <property type="molecule type" value="Genomic_DNA"/>
</dbReference>
<dbReference type="GO" id="GO:0019239">
    <property type="term" value="F:deaminase activity"/>
    <property type="evidence" value="ECO:0007669"/>
    <property type="project" value="TreeGrafter"/>
</dbReference>
<dbReference type="PANTHER" id="PTHR11803:SF58">
    <property type="entry name" value="PROTEIN HMF1-RELATED"/>
    <property type="match status" value="1"/>
</dbReference>
<dbReference type="Gene3D" id="3.30.1330.40">
    <property type="entry name" value="RutC-like"/>
    <property type="match status" value="1"/>
</dbReference>
<reference evidence="2 3" key="1">
    <citation type="journal article" date="2017" name="Int. J. Syst. Evol. Microbiol.">
        <title>Achromobacter aloeverae sp. nov., isolated from the root of Aloe vera (L.) Burm.f.</title>
        <authorList>
            <person name="Kuncharoen N."/>
            <person name="Muramatsu Y."/>
            <person name="Shibata C."/>
            <person name="Kamakura Y."/>
            <person name="Nakagawa Y."/>
            <person name="Tanasupawat S."/>
        </authorList>
    </citation>
    <scope>NUCLEOTIDE SEQUENCE [LARGE SCALE GENOMIC DNA]</scope>
    <source>
        <strain evidence="2 3">AVA-1</strain>
    </source>
</reference>
<name>A0A4Q1HFS7_9BURK</name>
<evidence type="ECO:0000313" key="2">
    <source>
        <dbReference type="EMBL" id="RXN85428.1"/>
    </source>
</evidence>
<organism evidence="2 3">
    <name type="scientific">Achromobacter aloeverae</name>
    <dbReference type="NCBI Taxonomy" id="1750518"/>
    <lineage>
        <taxon>Bacteria</taxon>
        <taxon>Pseudomonadati</taxon>
        <taxon>Pseudomonadota</taxon>
        <taxon>Betaproteobacteria</taxon>
        <taxon>Burkholderiales</taxon>
        <taxon>Alcaligenaceae</taxon>
        <taxon>Achromobacter</taxon>
    </lineage>
</organism>
<comment type="similarity">
    <text evidence="1">Belongs to the RutC family.</text>
</comment>
<accession>A0A4Q1HFS7</accession>
<dbReference type="PANTHER" id="PTHR11803">
    <property type="entry name" value="2-IMINOBUTANOATE/2-IMINOPROPANOATE DEAMINASE RIDA"/>
    <property type="match status" value="1"/>
</dbReference>
<dbReference type="OrthoDB" id="9803101at2"/>
<protein>
    <submittedName>
        <fullName evidence="2">RidA family protein</fullName>
    </submittedName>
</protein>
<evidence type="ECO:0000256" key="1">
    <source>
        <dbReference type="ARBA" id="ARBA00010552"/>
    </source>
</evidence>
<comment type="caution">
    <text evidence="2">The sequence shown here is derived from an EMBL/GenBank/DDBJ whole genome shotgun (WGS) entry which is preliminary data.</text>
</comment>
<dbReference type="InterPro" id="IPR035959">
    <property type="entry name" value="RutC-like_sf"/>
</dbReference>
<dbReference type="GO" id="GO:0005829">
    <property type="term" value="C:cytosol"/>
    <property type="evidence" value="ECO:0007669"/>
    <property type="project" value="TreeGrafter"/>
</dbReference>
<dbReference type="Proteomes" id="UP000290849">
    <property type="component" value="Unassembled WGS sequence"/>
</dbReference>
<dbReference type="SUPFAM" id="SSF55298">
    <property type="entry name" value="YjgF-like"/>
    <property type="match status" value="1"/>
</dbReference>
<dbReference type="InterPro" id="IPR006175">
    <property type="entry name" value="YjgF/YER057c/UK114"/>
</dbReference>
<evidence type="ECO:0000313" key="3">
    <source>
        <dbReference type="Proteomes" id="UP000290849"/>
    </source>
</evidence>
<dbReference type="Pfam" id="PF01042">
    <property type="entry name" value="Ribonuc_L-PSP"/>
    <property type="match status" value="1"/>
</dbReference>
<dbReference type="CDD" id="cd00448">
    <property type="entry name" value="YjgF_YER057c_UK114_family"/>
    <property type="match status" value="1"/>
</dbReference>
<sequence length="129" mass="13759">MANDRLLTPSVEANAPPGGHYSHVVVANGFAFVSGQLPITADGRRLTDAPFEQQARQALANVAAALQAGGTGIEKLVQVRVYIESMEHWPLFNSIYAEWVGTSRPARAVVPTGPLHFGLKVEVEAVAIV</sequence>